<evidence type="ECO:0000313" key="1">
    <source>
        <dbReference type="EMBL" id="MBX11548.1"/>
    </source>
</evidence>
<name>A0A2P2L0R9_RHIMU</name>
<protein>
    <submittedName>
        <fullName evidence="1">Elongator complex protein 4 isoform X1</fullName>
    </submittedName>
</protein>
<dbReference type="EMBL" id="GGEC01031064">
    <property type="protein sequence ID" value="MBX11548.1"/>
    <property type="molecule type" value="Transcribed_RNA"/>
</dbReference>
<accession>A0A2P2L0R9</accession>
<organism evidence="1">
    <name type="scientific">Rhizophora mucronata</name>
    <name type="common">Asiatic mangrove</name>
    <dbReference type="NCBI Taxonomy" id="61149"/>
    <lineage>
        <taxon>Eukaryota</taxon>
        <taxon>Viridiplantae</taxon>
        <taxon>Streptophyta</taxon>
        <taxon>Embryophyta</taxon>
        <taxon>Tracheophyta</taxon>
        <taxon>Spermatophyta</taxon>
        <taxon>Magnoliopsida</taxon>
        <taxon>eudicotyledons</taxon>
        <taxon>Gunneridae</taxon>
        <taxon>Pentapetalae</taxon>
        <taxon>rosids</taxon>
        <taxon>fabids</taxon>
        <taxon>Malpighiales</taxon>
        <taxon>Rhizophoraceae</taxon>
        <taxon>Rhizophora</taxon>
    </lineage>
</organism>
<dbReference type="AlphaFoldDB" id="A0A2P2L0R9"/>
<proteinExistence type="predicted"/>
<reference evidence="1" key="1">
    <citation type="submission" date="2018-02" db="EMBL/GenBank/DDBJ databases">
        <title>Rhizophora mucronata_Transcriptome.</title>
        <authorList>
            <person name="Meera S.P."/>
            <person name="Sreeshan A."/>
            <person name="Augustine A."/>
        </authorList>
    </citation>
    <scope>NUCLEOTIDE SEQUENCE</scope>
    <source>
        <tissue evidence="1">Leaf</tissue>
    </source>
</reference>
<sequence>MRCYFHCSPVILHSSVYPVSSVQCTMCFRLSLDTFVLNDSPICKASFILFASLNLCCQYFDYHYLIVFSSLTDLDLSTGSWDS</sequence>